<dbReference type="AlphaFoldDB" id="A0AAV3U9S3"/>
<reference evidence="2" key="1">
    <citation type="journal article" date="2019" name="Int. J. Syst. Evol. Microbiol.">
        <title>The Global Catalogue of Microorganisms (GCM) 10K type strain sequencing project: providing services to taxonomists for standard genome sequencing and annotation.</title>
        <authorList>
            <consortium name="The Broad Institute Genomics Platform"/>
            <consortium name="The Broad Institute Genome Sequencing Center for Infectious Disease"/>
            <person name="Wu L."/>
            <person name="Ma J."/>
        </authorList>
    </citation>
    <scope>NUCLEOTIDE SEQUENCE [LARGE SCALE GENOMIC DNA]</scope>
    <source>
        <strain evidence="2">JCM 19134</strain>
    </source>
</reference>
<name>A0AAV3U9S3_9ALTE</name>
<evidence type="ECO:0000313" key="1">
    <source>
        <dbReference type="EMBL" id="GAA4961155.1"/>
    </source>
</evidence>
<proteinExistence type="predicted"/>
<organism evidence="1 2">
    <name type="scientific">Halioxenophilus aromaticivorans</name>
    <dbReference type="NCBI Taxonomy" id="1306992"/>
    <lineage>
        <taxon>Bacteria</taxon>
        <taxon>Pseudomonadati</taxon>
        <taxon>Pseudomonadota</taxon>
        <taxon>Gammaproteobacteria</taxon>
        <taxon>Alteromonadales</taxon>
        <taxon>Alteromonadaceae</taxon>
        <taxon>Halioxenophilus</taxon>
    </lineage>
</organism>
<comment type="caution">
    <text evidence="1">The sequence shown here is derived from an EMBL/GenBank/DDBJ whole genome shotgun (WGS) entry which is preliminary data.</text>
</comment>
<gene>
    <name evidence="1" type="ORF">GCM10025791_48270</name>
</gene>
<dbReference type="EMBL" id="BAABLX010000080">
    <property type="protein sequence ID" value="GAA4961155.1"/>
    <property type="molecule type" value="Genomic_DNA"/>
</dbReference>
<keyword evidence="2" id="KW-1185">Reference proteome</keyword>
<dbReference type="Proteomes" id="UP001409585">
    <property type="component" value="Unassembled WGS sequence"/>
</dbReference>
<evidence type="ECO:0000313" key="2">
    <source>
        <dbReference type="Proteomes" id="UP001409585"/>
    </source>
</evidence>
<sequence>MTQASLKRKALDCRLDGKASLAPPSIEQMILVDGGPCETALMFLVLYAKPTQQAKKSHRSHSLHGKQVKKLTVLPVTFSPFLALFINLRAAHQHFMHGFRTISKDTAGSTTFTQYRA</sequence>
<protein>
    <submittedName>
        <fullName evidence="1">Uncharacterized protein</fullName>
    </submittedName>
</protein>
<accession>A0AAV3U9S3</accession>